<evidence type="ECO:0000313" key="2">
    <source>
        <dbReference type="EMBL" id="MXQ85859.1"/>
    </source>
</evidence>
<dbReference type="EMBL" id="VBQZ03000029">
    <property type="protein sequence ID" value="MXQ85859.1"/>
    <property type="molecule type" value="Genomic_DNA"/>
</dbReference>
<protein>
    <submittedName>
        <fullName evidence="2">Uncharacterized protein</fullName>
    </submittedName>
</protein>
<keyword evidence="3" id="KW-1185">Reference proteome</keyword>
<organism evidence="2 3">
    <name type="scientific">Bos mutus</name>
    <name type="common">wild yak</name>
    <dbReference type="NCBI Taxonomy" id="72004"/>
    <lineage>
        <taxon>Eukaryota</taxon>
        <taxon>Metazoa</taxon>
        <taxon>Chordata</taxon>
        <taxon>Craniata</taxon>
        <taxon>Vertebrata</taxon>
        <taxon>Euteleostomi</taxon>
        <taxon>Mammalia</taxon>
        <taxon>Eutheria</taxon>
        <taxon>Laurasiatheria</taxon>
        <taxon>Artiodactyla</taxon>
        <taxon>Ruminantia</taxon>
        <taxon>Pecora</taxon>
        <taxon>Bovidae</taxon>
        <taxon>Bovinae</taxon>
        <taxon>Bos</taxon>
    </lineage>
</organism>
<dbReference type="Proteomes" id="UP000322234">
    <property type="component" value="Unassembled WGS sequence"/>
</dbReference>
<feature type="chain" id="PRO_5025688220" evidence="1">
    <location>
        <begin position="32"/>
        <end position="93"/>
    </location>
</feature>
<name>A0A6B0R6P4_9CETA</name>
<reference evidence="2" key="1">
    <citation type="submission" date="2019-10" db="EMBL/GenBank/DDBJ databases">
        <title>The sequence and de novo assembly of the wild yak genome.</title>
        <authorList>
            <person name="Liu Y."/>
        </authorList>
    </citation>
    <scope>NUCLEOTIDE SEQUENCE [LARGE SCALE GENOMIC DNA]</scope>
    <source>
        <strain evidence="2">WY2019</strain>
    </source>
</reference>
<accession>A0A6B0R6P4</accession>
<feature type="signal peptide" evidence="1">
    <location>
        <begin position="1"/>
        <end position="31"/>
    </location>
</feature>
<dbReference type="AlphaFoldDB" id="A0A6B0R6P4"/>
<sequence>MAAKRPKKTRTEETLLLFLFCPGFLLELLLPQVSPPKTGGPSVPSALGPVALPLAEGGSCVQDLHLGLRAQGSAGLVQTAADWNNDIRDPRDL</sequence>
<evidence type="ECO:0000256" key="1">
    <source>
        <dbReference type="SAM" id="SignalP"/>
    </source>
</evidence>
<keyword evidence="1" id="KW-0732">Signal</keyword>
<proteinExistence type="predicted"/>
<comment type="caution">
    <text evidence="2">The sequence shown here is derived from an EMBL/GenBank/DDBJ whole genome shotgun (WGS) entry which is preliminary data.</text>
</comment>
<evidence type="ECO:0000313" key="3">
    <source>
        <dbReference type="Proteomes" id="UP000322234"/>
    </source>
</evidence>
<gene>
    <name evidence="2" type="ORF">E5288_WYG010166</name>
</gene>